<dbReference type="InterPro" id="IPR000550">
    <property type="entry name" value="Hppk"/>
</dbReference>
<dbReference type="RefSeq" id="WP_054715810.1">
    <property type="nucleotide sequence ID" value="NZ_AZEU01000131.1"/>
</dbReference>
<dbReference type="SUPFAM" id="SSF55083">
    <property type="entry name" value="6-hydroxymethyl-7,8-dihydropterin pyrophosphokinase, HPPK"/>
    <property type="match status" value="1"/>
</dbReference>
<dbReference type="EC" id="2.7.6.3" evidence="3"/>
<proteinExistence type="predicted"/>
<protein>
    <recommendedName>
        <fullName evidence="3">2-amino-4-hydroxy-6-hydroxymethyldihydropteridine diphosphokinase</fullName>
        <ecNumber evidence="3">2.7.6.3</ecNumber>
    </recommendedName>
</protein>
<dbReference type="GO" id="GO:0016301">
    <property type="term" value="F:kinase activity"/>
    <property type="evidence" value="ECO:0007669"/>
    <property type="project" value="UniProtKB-KW"/>
</dbReference>
<keyword evidence="8" id="KW-0289">Folate biosynthesis</keyword>
<dbReference type="CDD" id="cd00483">
    <property type="entry name" value="HPPK"/>
    <property type="match status" value="1"/>
</dbReference>
<dbReference type="PANTHER" id="PTHR43071:SF1">
    <property type="entry name" value="2-AMINO-4-HYDROXY-6-HYDROXYMETHYLDIHYDROPTERIDINE PYROPHOSPHOKINASE"/>
    <property type="match status" value="1"/>
</dbReference>
<dbReference type="UniPathway" id="UPA00077">
    <property type="reaction ID" value="UER00155"/>
</dbReference>
<evidence type="ECO:0000256" key="2">
    <source>
        <dbReference type="ARBA" id="ARBA00005051"/>
    </source>
</evidence>
<dbReference type="Pfam" id="PF01288">
    <property type="entry name" value="HPPK"/>
    <property type="match status" value="1"/>
</dbReference>
<dbReference type="PATRIC" id="fig|1423769.4.peg.804"/>
<dbReference type="GO" id="GO:0005524">
    <property type="term" value="F:ATP binding"/>
    <property type="evidence" value="ECO:0007669"/>
    <property type="project" value="UniProtKB-KW"/>
</dbReference>
<name>A0A0R1QLM0_9LACO</name>
<dbReference type="EMBL" id="AZEU01000131">
    <property type="protein sequence ID" value="KRL45278.1"/>
    <property type="molecule type" value="Genomic_DNA"/>
</dbReference>
<gene>
    <name evidence="10" type="ORF">FD01_GL000754</name>
</gene>
<organism evidence="10 11">
    <name type="scientific">Lacticaseibacillus manihotivorans DSM 13343 = JCM 12514</name>
    <dbReference type="NCBI Taxonomy" id="1423769"/>
    <lineage>
        <taxon>Bacteria</taxon>
        <taxon>Bacillati</taxon>
        <taxon>Bacillota</taxon>
        <taxon>Bacilli</taxon>
        <taxon>Lactobacillales</taxon>
        <taxon>Lactobacillaceae</taxon>
        <taxon>Lacticaseibacillus</taxon>
    </lineage>
</organism>
<evidence type="ECO:0000313" key="10">
    <source>
        <dbReference type="EMBL" id="KRL45278.1"/>
    </source>
</evidence>
<feature type="domain" description="7,8-dihydro-6-hydroxymethylpterin-pyrophosphokinase" evidence="9">
    <location>
        <begin position="88"/>
        <end position="99"/>
    </location>
</feature>
<keyword evidence="4" id="KW-0808">Transferase</keyword>
<evidence type="ECO:0000256" key="5">
    <source>
        <dbReference type="ARBA" id="ARBA00022741"/>
    </source>
</evidence>
<keyword evidence="7" id="KW-0067">ATP-binding</keyword>
<comment type="caution">
    <text evidence="10">The sequence shown here is derived from an EMBL/GenBank/DDBJ whole genome shotgun (WGS) entry which is preliminary data.</text>
</comment>
<sequence>MTEAYIGLGANLGDRFHNLHQAVQLLDETPKVQVVRQSLVYETQPVGDVPQDDYLNQVVVVETELNPQALLQRLHDIEAALHRQRIVRWGPRSVDLDLLVYGDVHMQSPELTLPHPELANRRFVLVPLLEVIDKAHATWIAELLMHTLDHNWVRPYSQEKEEL</sequence>
<accession>A0A0R1QLM0</accession>
<dbReference type="GO" id="GO:0046656">
    <property type="term" value="P:folic acid biosynthetic process"/>
    <property type="evidence" value="ECO:0007669"/>
    <property type="project" value="UniProtKB-KW"/>
</dbReference>
<dbReference type="Gene3D" id="3.30.70.560">
    <property type="entry name" value="7,8-Dihydro-6-hydroxymethylpterin-pyrophosphokinase HPPK"/>
    <property type="match status" value="1"/>
</dbReference>
<dbReference type="PROSITE" id="PS00794">
    <property type="entry name" value="HPPK"/>
    <property type="match status" value="1"/>
</dbReference>
<dbReference type="InterPro" id="IPR035907">
    <property type="entry name" value="Hppk_sf"/>
</dbReference>
<dbReference type="GO" id="GO:0003848">
    <property type="term" value="F:2-amino-4-hydroxy-6-hydroxymethyldihydropteridine diphosphokinase activity"/>
    <property type="evidence" value="ECO:0007669"/>
    <property type="project" value="UniProtKB-EC"/>
</dbReference>
<dbReference type="Proteomes" id="UP000051790">
    <property type="component" value="Unassembled WGS sequence"/>
</dbReference>
<evidence type="ECO:0000256" key="6">
    <source>
        <dbReference type="ARBA" id="ARBA00022777"/>
    </source>
</evidence>
<reference evidence="10 11" key="1">
    <citation type="journal article" date="2015" name="Genome Announc.">
        <title>Expanding the biotechnology potential of lactobacilli through comparative genomics of 213 strains and associated genera.</title>
        <authorList>
            <person name="Sun Z."/>
            <person name="Harris H.M."/>
            <person name="McCann A."/>
            <person name="Guo C."/>
            <person name="Argimon S."/>
            <person name="Zhang W."/>
            <person name="Yang X."/>
            <person name="Jeffery I.B."/>
            <person name="Cooney J.C."/>
            <person name="Kagawa T.F."/>
            <person name="Liu W."/>
            <person name="Song Y."/>
            <person name="Salvetti E."/>
            <person name="Wrobel A."/>
            <person name="Rasinkangas P."/>
            <person name="Parkhill J."/>
            <person name="Rea M.C."/>
            <person name="O'Sullivan O."/>
            <person name="Ritari J."/>
            <person name="Douillard F.P."/>
            <person name="Paul Ross R."/>
            <person name="Yang R."/>
            <person name="Briner A.E."/>
            <person name="Felis G.E."/>
            <person name="de Vos W.M."/>
            <person name="Barrangou R."/>
            <person name="Klaenhammer T.R."/>
            <person name="Caufield P.W."/>
            <person name="Cui Y."/>
            <person name="Zhang H."/>
            <person name="O'Toole P.W."/>
        </authorList>
    </citation>
    <scope>NUCLEOTIDE SEQUENCE [LARGE SCALE GENOMIC DNA]</scope>
    <source>
        <strain evidence="10 11">DSM 13343</strain>
    </source>
</reference>
<evidence type="ECO:0000256" key="8">
    <source>
        <dbReference type="ARBA" id="ARBA00022909"/>
    </source>
</evidence>
<evidence type="ECO:0000256" key="7">
    <source>
        <dbReference type="ARBA" id="ARBA00022840"/>
    </source>
</evidence>
<comment type="catalytic activity">
    <reaction evidence="1">
        <text>6-hydroxymethyl-7,8-dihydropterin + ATP = (7,8-dihydropterin-6-yl)methyl diphosphate + AMP + H(+)</text>
        <dbReference type="Rhea" id="RHEA:11412"/>
        <dbReference type="ChEBI" id="CHEBI:15378"/>
        <dbReference type="ChEBI" id="CHEBI:30616"/>
        <dbReference type="ChEBI" id="CHEBI:44841"/>
        <dbReference type="ChEBI" id="CHEBI:72950"/>
        <dbReference type="ChEBI" id="CHEBI:456215"/>
        <dbReference type="EC" id="2.7.6.3"/>
    </reaction>
</comment>
<keyword evidence="5" id="KW-0547">Nucleotide-binding</keyword>
<evidence type="ECO:0000313" key="11">
    <source>
        <dbReference type="Proteomes" id="UP000051790"/>
    </source>
</evidence>
<dbReference type="NCBIfam" id="TIGR01498">
    <property type="entry name" value="folK"/>
    <property type="match status" value="1"/>
</dbReference>
<keyword evidence="6 10" id="KW-0418">Kinase</keyword>
<evidence type="ECO:0000256" key="1">
    <source>
        <dbReference type="ARBA" id="ARBA00000198"/>
    </source>
</evidence>
<comment type="pathway">
    <text evidence="2">Cofactor biosynthesis; tetrahydrofolate biosynthesis; 2-amino-4-hydroxy-6-hydroxymethyl-7,8-dihydropteridine diphosphate from 7,8-dihydroneopterin triphosphate: step 4/4.</text>
</comment>
<dbReference type="AlphaFoldDB" id="A0A0R1QLM0"/>
<dbReference type="OrthoDB" id="9808041at2"/>
<evidence type="ECO:0000259" key="9">
    <source>
        <dbReference type="PROSITE" id="PS00794"/>
    </source>
</evidence>
<evidence type="ECO:0000256" key="3">
    <source>
        <dbReference type="ARBA" id="ARBA00013253"/>
    </source>
</evidence>
<keyword evidence="11" id="KW-1185">Reference proteome</keyword>
<evidence type="ECO:0000256" key="4">
    <source>
        <dbReference type="ARBA" id="ARBA00022679"/>
    </source>
</evidence>
<dbReference type="GO" id="GO:0046654">
    <property type="term" value="P:tetrahydrofolate biosynthetic process"/>
    <property type="evidence" value="ECO:0007669"/>
    <property type="project" value="UniProtKB-UniPathway"/>
</dbReference>
<dbReference type="PANTHER" id="PTHR43071">
    <property type="entry name" value="2-AMINO-4-HYDROXY-6-HYDROXYMETHYLDIHYDROPTERIDINE PYROPHOSPHOKINASE"/>
    <property type="match status" value="1"/>
</dbReference>